<reference evidence="2 3" key="1">
    <citation type="journal article" date="2021" name="BMC Genomics">
        <title>Datura genome reveals duplications of psychoactive alkaloid biosynthetic genes and high mutation rate following tissue culture.</title>
        <authorList>
            <person name="Rajewski A."/>
            <person name="Carter-House D."/>
            <person name="Stajich J."/>
            <person name="Litt A."/>
        </authorList>
    </citation>
    <scope>NUCLEOTIDE SEQUENCE [LARGE SCALE GENOMIC DNA]</scope>
    <source>
        <strain evidence="2">AR-01</strain>
    </source>
</reference>
<keyword evidence="1" id="KW-0472">Membrane</keyword>
<sequence length="198" mass="22151">MVVILLQVVANVVQVVIDESGPFGESSYKWKRVVIGYQWTSVVAAEVATLAFYVFRPKMRDTQRYGALVHKVECSCGWLHVLSQKVNVCTDKGGLPLTSSMPLPACNELPMNGSLTCLKSAISNSARSNLHEKIRGLVWCRGFCVPKDLAASMIPYNSPRTAFNLELCPSIQVEKMEERAYYSPSFEPWDSPEFLIIR</sequence>
<evidence type="ECO:0000313" key="2">
    <source>
        <dbReference type="EMBL" id="MCD7467823.1"/>
    </source>
</evidence>
<feature type="transmembrane region" description="Helical" evidence="1">
    <location>
        <begin position="34"/>
        <end position="55"/>
    </location>
</feature>
<protein>
    <submittedName>
        <fullName evidence="2">Uncharacterized protein</fullName>
    </submittedName>
</protein>
<comment type="caution">
    <text evidence="2">The sequence shown here is derived from an EMBL/GenBank/DDBJ whole genome shotgun (WGS) entry which is preliminary data.</text>
</comment>
<name>A0ABS8TA89_DATST</name>
<accession>A0ABS8TA89</accession>
<evidence type="ECO:0000256" key="1">
    <source>
        <dbReference type="SAM" id="Phobius"/>
    </source>
</evidence>
<keyword evidence="3" id="KW-1185">Reference proteome</keyword>
<keyword evidence="1" id="KW-0812">Transmembrane</keyword>
<dbReference type="Proteomes" id="UP000823775">
    <property type="component" value="Unassembled WGS sequence"/>
</dbReference>
<dbReference type="EMBL" id="JACEIK010001273">
    <property type="protein sequence ID" value="MCD7467823.1"/>
    <property type="molecule type" value="Genomic_DNA"/>
</dbReference>
<evidence type="ECO:0000313" key="3">
    <source>
        <dbReference type="Proteomes" id="UP000823775"/>
    </source>
</evidence>
<proteinExistence type="predicted"/>
<keyword evidence="1" id="KW-1133">Transmembrane helix</keyword>
<gene>
    <name evidence="2" type="ORF">HAX54_005466</name>
</gene>
<organism evidence="2 3">
    <name type="scientific">Datura stramonium</name>
    <name type="common">Jimsonweed</name>
    <name type="synonym">Common thornapple</name>
    <dbReference type="NCBI Taxonomy" id="4076"/>
    <lineage>
        <taxon>Eukaryota</taxon>
        <taxon>Viridiplantae</taxon>
        <taxon>Streptophyta</taxon>
        <taxon>Embryophyta</taxon>
        <taxon>Tracheophyta</taxon>
        <taxon>Spermatophyta</taxon>
        <taxon>Magnoliopsida</taxon>
        <taxon>eudicotyledons</taxon>
        <taxon>Gunneridae</taxon>
        <taxon>Pentapetalae</taxon>
        <taxon>asterids</taxon>
        <taxon>lamiids</taxon>
        <taxon>Solanales</taxon>
        <taxon>Solanaceae</taxon>
        <taxon>Solanoideae</taxon>
        <taxon>Datureae</taxon>
        <taxon>Datura</taxon>
    </lineage>
</organism>